<dbReference type="EC" id="2.7.7.65" evidence="3"/>
<protein>
    <submittedName>
        <fullName evidence="3">Putative diguanylate cyclase, GGDEF domain-containing protein</fullName>
        <ecNumber evidence="3">2.7.7.65</ecNumber>
    </submittedName>
</protein>
<evidence type="ECO:0000256" key="1">
    <source>
        <dbReference type="SAM" id="Phobius"/>
    </source>
</evidence>
<name>A0A378TIZ1_9MYCO</name>
<dbReference type="OrthoDB" id="23692at2"/>
<keyword evidence="1" id="KW-0472">Membrane</keyword>
<feature type="transmembrane region" description="Helical" evidence="1">
    <location>
        <begin position="100"/>
        <end position="117"/>
    </location>
</feature>
<dbReference type="PANTHER" id="PTHR45138:SF24">
    <property type="entry name" value="DIGUANYLATE CYCLASE DGCC-RELATED"/>
    <property type="match status" value="1"/>
</dbReference>
<dbReference type="InterPro" id="IPR043128">
    <property type="entry name" value="Rev_trsase/Diguanyl_cyclase"/>
</dbReference>
<reference evidence="3 4" key="1">
    <citation type="submission" date="2018-06" db="EMBL/GenBank/DDBJ databases">
        <authorList>
            <consortium name="Pathogen Informatics"/>
            <person name="Doyle S."/>
        </authorList>
    </citation>
    <scope>NUCLEOTIDE SEQUENCE [LARGE SCALE GENOMIC DNA]</scope>
    <source>
        <strain evidence="3 4">NCTC10821</strain>
    </source>
</reference>
<dbReference type="EMBL" id="UGQT01000001">
    <property type="protein sequence ID" value="STZ60719.1"/>
    <property type="molecule type" value="Genomic_DNA"/>
</dbReference>
<keyword evidence="3" id="KW-0808">Transferase</keyword>
<dbReference type="SMART" id="SM00267">
    <property type="entry name" value="GGDEF"/>
    <property type="match status" value="1"/>
</dbReference>
<dbReference type="SUPFAM" id="SSF55073">
    <property type="entry name" value="Nucleotide cyclase"/>
    <property type="match status" value="1"/>
</dbReference>
<dbReference type="Gene3D" id="3.30.70.270">
    <property type="match status" value="1"/>
</dbReference>
<dbReference type="Pfam" id="PF00990">
    <property type="entry name" value="GGDEF"/>
    <property type="match status" value="1"/>
</dbReference>
<organism evidence="3 4">
    <name type="scientific">Mycolicibacterium tokaiense</name>
    <dbReference type="NCBI Taxonomy" id="39695"/>
    <lineage>
        <taxon>Bacteria</taxon>
        <taxon>Bacillati</taxon>
        <taxon>Actinomycetota</taxon>
        <taxon>Actinomycetes</taxon>
        <taxon>Mycobacteriales</taxon>
        <taxon>Mycobacteriaceae</taxon>
        <taxon>Mycolicibacterium</taxon>
    </lineage>
</organism>
<dbReference type="PROSITE" id="PS50887">
    <property type="entry name" value="GGDEF"/>
    <property type="match status" value="1"/>
</dbReference>
<keyword evidence="1" id="KW-0812">Transmembrane</keyword>
<dbReference type="PANTHER" id="PTHR45138">
    <property type="entry name" value="REGULATORY COMPONENTS OF SENSORY TRANSDUCTION SYSTEM"/>
    <property type="match status" value="1"/>
</dbReference>
<dbReference type="InterPro" id="IPR000160">
    <property type="entry name" value="GGDEF_dom"/>
</dbReference>
<feature type="transmembrane region" description="Helical" evidence="1">
    <location>
        <begin position="150"/>
        <end position="174"/>
    </location>
</feature>
<dbReference type="InterPro" id="IPR029787">
    <property type="entry name" value="Nucleotide_cyclase"/>
</dbReference>
<feature type="transmembrane region" description="Helical" evidence="1">
    <location>
        <begin position="124"/>
        <end position="144"/>
    </location>
</feature>
<dbReference type="CDD" id="cd01949">
    <property type="entry name" value="GGDEF"/>
    <property type="match status" value="1"/>
</dbReference>
<feature type="transmembrane region" description="Helical" evidence="1">
    <location>
        <begin position="48"/>
        <end position="70"/>
    </location>
</feature>
<keyword evidence="1" id="KW-1133">Transmembrane helix</keyword>
<gene>
    <name evidence="3" type="primary">ycdT_3</name>
    <name evidence="3" type="ORF">NCTC10821_04263</name>
</gene>
<dbReference type="GO" id="GO:0052621">
    <property type="term" value="F:diguanylate cyclase activity"/>
    <property type="evidence" value="ECO:0007669"/>
    <property type="project" value="UniProtKB-EC"/>
</dbReference>
<sequence>MFRPNSLAGAGGRVGGHQVRLLRIYLGATTFLYAYGVVFTIFPVRTDIAYANPAGGIVAIVLGAAALAQLAVWPRRLAFATVASILATPVVMAFHVTLTAEYMCLIAPMFLAMYLRAFHRPGRAWLMIGCLTVACVVAVVMAPAPHVGVITVLIIIVAIIGAAESFGLLMRALFADSCSDPMTGLLNRAGWEMATAELVTRARATRAPVTVVALDIDGLKRLNDTYGHDAGDRRILDYAQTWRRALPRGAALARLGGDEFAVCLIDDKPEIVADFLGVLRSQTPDASVGTATSAELGIADLYARADAELYRSRGRPLTRRTDHDVVPNSGFPESR</sequence>
<dbReference type="AlphaFoldDB" id="A0A378TIZ1"/>
<keyword evidence="3" id="KW-0548">Nucleotidyltransferase</keyword>
<dbReference type="GO" id="GO:1902201">
    <property type="term" value="P:negative regulation of bacterial-type flagellum-dependent cell motility"/>
    <property type="evidence" value="ECO:0007669"/>
    <property type="project" value="TreeGrafter"/>
</dbReference>
<evidence type="ECO:0000313" key="4">
    <source>
        <dbReference type="Proteomes" id="UP000254978"/>
    </source>
</evidence>
<dbReference type="GO" id="GO:0005886">
    <property type="term" value="C:plasma membrane"/>
    <property type="evidence" value="ECO:0007669"/>
    <property type="project" value="TreeGrafter"/>
</dbReference>
<feature type="transmembrane region" description="Helical" evidence="1">
    <location>
        <begin position="21"/>
        <end position="42"/>
    </location>
</feature>
<evidence type="ECO:0000259" key="2">
    <source>
        <dbReference type="PROSITE" id="PS50887"/>
    </source>
</evidence>
<dbReference type="GO" id="GO:0043709">
    <property type="term" value="P:cell adhesion involved in single-species biofilm formation"/>
    <property type="evidence" value="ECO:0007669"/>
    <property type="project" value="TreeGrafter"/>
</dbReference>
<proteinExistence type="predicted"/>
<feature type="transmembrane region" description="Helical" evidence="1">
    <location>
        <begin position="77"/>
        <end position="94"/>
    </location>
</feature>
<evidence type="ECO:0000313" key="3">
    <source>
        <dbReference type="EMBL" id="STZ60719.1"/>
    </source>
</evidence>
<keyword evidence="4" id="KW-1185">Reference proteome</keyword>
<accession>A0A378TIZ1</accession>
<feature type="domain" description="GGDEF" evidence="2">
    <location>
        <begin position="207"/>
        <end position="323"/>
    </location>
</feature>
<dbReference type="NCBIfam" id="TIGR00254">
    <property type="entry name" value="GGDEF"/>
    <property type="match status" value="1"/>
</dbReference>
<dbReference type="InterPro" id="IPR050469">
    <property type="entry name" value="Diguanylate_Cyclase"/>
</dbReference>
<dbReference type="Proteomes" id="UP000254978">
    <property type="component" value="Unassembled WGS sequence"/>
</dbReference>